<organism evidence="1 2">
    <name type="scientific">Paenibacillus baekrokdamisoli</name>
    <dbReference type="NCBI Taxonomy" id="1712516"/>
    <lineage>
        <taxon>Bacteria</taxon>
        <taxon>Bacillati</taxon>
        <taxon>Bacillota</taxon>
        <taxon>Bacilli</taxon>
        <taxon>Bacillales</taxon>
        <taxon>Paenibacillaceae</taxon>
        <taxon>Paenibacillus</taxon>
    </lineage>
</organism>
<protein>
    <submittedName>
        <fullName evidence="1">Uncharacterized protein</fullName>
    </submittedName>
</protein>
<dbReference type="KEGG" id="pbk:Back11_12180"/>
<accession>A0A3G9J527</accession>
<sequence>MAEMQILNDIAVKVGKLEALQETNAKAISDLTSSVNRLVDRLGQSDDLAREADQRARSAHHRLDKIDKIIFWCGSTVIGGIIVTIVAYGMKGGFTTP</sequence>
<dbReference type="EMBL" id="AP019308">
    <property type="protein sequence ID" value="BBH19873.1"/>
    <property type="molecule type" value="Genomic_DNA"/>
</dbReference>
<dbReference type="RefSeq" id="WP_125654535.1">
    <property type="nucleotide sequence ID" value="NZ_AP019308.1"/>
</dbReference>
<proteinExistence type="predicted"/>
<evidence type="ECO:0000313" key="1">
    <source>
        <dbReference type="EMBL" id="BBH19873.1"/>
    </source>
</evidence>
<dbReference type="AlphaFoldDB" id="A0A3G9J527"/>
<dbReference type="Proteomes" id="UP000275368">
    <property type="component" value="Chromosome"/>
</dbReference>
<gene>
    <name evidence="1" type="ORF">Back11_12180</name>
</gene>
<name>A0A3G9J527_9BACL</name>
<dbReference type="OrthoDB" id="2186744at2"/>
<keyword evidence="2" id="KW-1185">Reference proteome</keyword>
<reference evidence="1 2" key="1">
    <citation type="submission" date="2018-11" db="EMBL/GenBank/DDBJ databases">
        <title>Complete genome sequence of Paenibacillus baekrokdamisoli strain KCTC 33723.</title>
        <authorList>
            <person name="Kang S.W."/>
            <person name="Lee K.C."/>
            <person name="Kim K.K."/>
            <person name="Kim J.S."/>
            <person name="Kim D.S."/>
            <person name="Ko S.H."/>
            <person name="Yang S.H."/>
            <person name="Lee J.S."/>
        </authorList>
    </citation>
    <scope>NUCLEOTIDE SEQUENCE [LARGE SCALE GENOMIC DNA]</scope>
    <source>
        <strain evidence="1 2">KCTC 33723</strain>
    </source>
</reference>
<evidence type="ECO:0000313" key="2">
    <source>
        <dbReference type="Proteomes" id="UP000275368"/>
    </source>
</evidence>